<comment type="subcellular location">
    <subcellularLocation>
        <location evidence="1">Periplasm</location>
    </subcellularLocation>
</comment>
<evidence type="ECO:0000313" key="5">
    <source>
        <dbReference type="EMBL" id="PDQ17366.1"/>
    </source>
</evidence>
<reference evidence="5 6" key="1">
    <citation type="submission" date="2017-09" db="EMBL/GenBank/DDBJ databases">
        <title>Mesorhizobum sanjuanii sp. nov. isolated from nodules of Lotus tenuis in saline-alkaline lowlands of Flooding Pampa.</title>
        <authorList>
            <person name="Sannazzaro A.I."/>
            <person name="Torres Tejerizo G.A."/>
            <person name="Fontana F."/>
            <person name="Cumpa Velazquez L.M."/>
            <person name="Hansen L."/>
            <person name="Pistorio M."/>
            <person name="Estrella M.J."/>
        </authorList>
    </citation>
    <scope>NUCLEOTIDE SEQUENCE [LARGE SCALE GENOMIC DNA]</scope>
    <source>
        <strain evidence="5 6">BSA136</strain>
    </source>
</reference>
<feature type="domain" description="Solute-binding protein family 5" evidence="4">
    <location>
        <begin position="120"/>
        <end position="528"/>
    </location>
</feature>
<dbReference type="CDD" id="cd08497">
    <property type="entry name" value="MbnE-like"/>
    <property type="match status" value="1"/>
</dbReference>
<dbReference type="GO" id="GO:0015833">
    <property type="term" value="P:peptide transport"/>
    <property type="evidence" value="ECO:0007669"/>
    <property type="project" value="TreeGrafter"/>
</dbReference>
<evidence type="ECO:0000256" key="2">
    <source>
        <dbReference type="ARBA" id="ARBA00005695"/>
    </source>
</evidence>
<keyword evidence="6" id="KW-1185">Reference proteome</keyword>
<dbReference type="InterPro" id="IPR030678">
    <property type="entry name" value="Peptide/Ni-bd"/>
</dbReference>
<dbReference type="EMBL" id="NWQG01000269">
    <property type="protein sequence ID" value="PDQ17366.1"/>
    <property type="molecule type" value="Genomic_DNA"/>
</dbReference>
<dbReference type="InterPro" id="IPR000914">
    <property type="entry name" value="SBP_5_dom"/>
</dbReference>
<dbReference type="GO" id="GO:1904680">
    <property type="term" value="F:peptide transmembrane transporter activity"/>
    <property type="evidence" value="ECO:0007669"/>
    <property type="project" value="TreeGrafter"/>
</dbReference>
<dbReference type="GO" id="GO:0043190">
    <property type="term" value="C:ATP-binding cassette (ABC) transporter complex"/>
    <property type="evidence" value="ECO:0007669"/>
    <property type="project" value="InterPro"/>
</dbReference>
<evidence type="ECO:0000256" key="3">
    <source>
        <dbReference type="ARBA" id="ARBA00022729"/>
    </source>
</evidence>
<dbReference type="GO" id="GO:0042884">
    <property type="term" value="P:microcin transport"/>
    <property type="evidence" value="ECO:0007669"/>
    <property type="project" value="TreeGrafter"/>
</dbReference>
<sequence length="625" mass="70674">MGRQSLLPRRDFLALGTAAAASMLLPDRAFASIPTGVKLHGLSAFGDLKYPADFPHFDYVNVDAPKGGIFNFGPSQWVFNQNPYTFNTLNSFVPRGDAPPRMEMCFDSLMTSAQDEPDSIYGLLAESVTISADRNMFEFALRPQARWHDGSPLTAEDAAYTFTLFKDQGHPDLSLPLREMTQAVAADTGTLRLTFSGKQSERTILDVATFPILSKAYFAIAPFDSSRMKAPLGSGPYKVGLVRPGQTIEFERVVDYWGRDLPVNKGQFHFDKLRIEFYGDRQAAFEAFKKGEVHFREEATSRVWATGYDFPALTAGKVVKREFPSEKRPLMYATAMNQRRERFRDMRVRRAIALCFDFEWTNKSLFYGLYNRSQSYFERSEFKATGVPSPDELTLLEPLRDKLAPEVFGEAYVLPPSDGSGRDRKLLRESQKLMADAGWKRSGQFFQNAAGETFRLEILADDEGLVRIYGPWAENLKAIGFDASIRLVESAQHQARQASFDFDMIAMAVLFSPTPTREGMDGIFHSRSANLQGSRNLSGTADPAIDMLVEAIDRVKNRQELTTVLRSLDRVLRARMDWIPSWYSANHRVAFWDMFGFNETKPDYGFAMEALWWFDKDKAAKIGKA</sequence>
<comment type="similarity">
    <text evidence="2">Belongs to the bacterial solute-binding protein 5 family.</text>
</comment>
<dbReference type="AlphaFoldDB" id="A0A2A6F6P9"/>
<keyword evidence="3" id="KW-0732">Signal</keyword>
<dbReference type="Pfam" id="PF00496">
    <property type="entry name" value="SBP_bac_5"/>
    <property type="match status" value="1"/>
</dbReference>
<name>A0A2A6F6P9_9HYPH</name>
<dbReference type="PANTHER" id="PTHR30290:SF64">
    <property type="entry name" value="ABC TRANSPORTER PERIPLASMIC BINDING PROTEIN"/>
    <property type="match status" value="1"/>
</dbReference>
<dbReference type="InterPro" id="IPR039424">
    <property type="entry name" value="SBP_5"/>
</dbReference>
<dbReference type="Proteomes" id="UP000219182">
    <property type="component" value="Unassembled WGS sequence"/>
</dbReference>
<comment type="caution">
    <text evidence="5">The sequence shown here is derived from an EMBL/GenBank/DDBJ whole genome shotgun (WGS) entry which is preliminary data.</text>
</comment>
<dbReference type="PANTHER" id="PTHR30290">
    <property type="entry name" value="PERIPLASMIC BINDING COMPONENT OF ABC TRANSPORTER"/>
    <property type="match status" value="1"/>
</dbReference>
<evidence type="ECO:0000256" key="1">
    <source>
        <dbReference type="ARBA" id="ARBA00004418"/>
    </source>
</evidence>
<dbReference type="SUPFAM" id="SSF53850">
    <property type="entry name" value="Periplasmic binding protein-like II"/>
    <property type="match status" value="1"/>
</dbReference>
<dbReference type="Gene3D" id="3.10.105.10">
    <property type="entry name" value="Dipeptide-binding Protein, Domain 3"/>
    <property type="match status" value="1"/>
</dbReference>
<protein>
    <recommendedName>
        <fullName evidence="4">Solute-binding protein family 5 domain-containing protein</fullName>
    </recommendedName>
</protein>
<gene>
    <name evidence="5" type="ORF">CN311_30365</name>
</gene>
<evidence type="ECO:0000259" key="4">
    <source>
        <dbReference type="Pfam" id="PF00496"/>
    </source>
</evidence>
<accession>A0A2A6F6P9</accession>
<proteinExistence type="inferred from homology"/>
<dbReference type="Gene3D" id="3.40.190.10">
    <property type="entry name" value="Periplasmic binding protein-like II"/>
    <property type="match status" value="1"/>
</dbReference>
<dbReference type="InterPro" id="IPR006311">
    <property type="entry name" value="TAT_signal"/>
</dbReference>
<dbReference type="RefSeq" id="WP_097577273.1">
    <property type="nucleotide sequence ID" value="NZ_NWQG01000269.1"/>
</dbReference>
<evidence type="ECO:0000313" key="6">
    <source>
        <dbReference type="Proteomes" id="UP000219182"/>
    </source>
</evidence>
<dbReference type="PROSITE" id="PS51318">
    <property type="entry name" value="TAT"/>
    <property type="match status" value="1"/>
</dbReference>
<dbReference type="PIRSF" id="PIRSF002741">
    <property type="entry name" value="MppA"/>
    <property type="match status" value="1"/>
</dbReference>
<organism evidence="5 6">
    <name type="scientific">Mesorhizobium sanjuanii</name>
    <dbReference type="NCBI Taxonomy" id="2037900"/>
    <lineage>
        <taxon>Bacteria</taxon>
        <taxon>Pseudomonadati</taxon>
        <taxon>Pseudomonadota</taxon>
        <taxon>Alphaproteobacteria</taxon>
        <taxon>Hyphomicrobiales</taxon>
        <taxon>Phyllobacteriaceae</taxon>
        <taxon>Mesorhizobium</taxon>
    </lineage>
</organism>
<dbReference type="GO" id="GO:0030288">
    <property type="term" value="C:outer membrane-bounded periplasmic space"/>
    <property type="evidence" value="ECO:0007669"/>
    <property type="project" value="TreeGrafter"/>
</dbReference>